<dbReference type="Gene3D" id="3.50.50.60">
    <property type="entry name" value="FAD/NAD(P)-binding domain"/>
    <property type="match status" value="1"/>
</dbReference>
<dbReference type="Pfam" id="PF13738">
    <property type="entry name" value="Pyr_redox_3"/>
    <property type="match status" value="1"/>
</dbReference>
<dbReference type="OrthoDB" id="9778740at2"/>
<dbReference type="GO" id="GO:0004497">
    <property type="term" value="F:monooxygenase activity"/>
    <property type="evidence" value="ECO:0007669"/>
    <property type="project" value="TreeGrafter"/>
</dbReference>
<protein>
    <recommendedName>
        <fullName evidence="4">Flavoprotein involved in K+ transport</fullName>
    </recommendedName>
</protein>
<dbReference type="Proteomes" id="UP000321907">
    <property type="component" value="Unassembled WGS sequence"/>
</dbReference>
<dbReference type="PRINTS" id="PR00411">
    <property type="entry name" value="PNDRDTASEI"/>
</dbReference>
<evidence type="ECO:0000313" key="2">
    <source>
        <dbReference type="EMBL" id="TXF91398.1"/>
    </source>
</evidence>
<dbReference type="PRINTS" id="PR00368">
    <property type="entry name" value="FADPNR"/>
</dbReference>
<dbReference type="PANTHER" id="PTHR43539:SF78">
    <property type="entry name" value="FLAVIN-CONTAINING MONOOXYGENASE"/>
    <property type="match status" value="1"/>
</dbReference>
<gene>
    <name evidence="2" type="ORF">FUA23_01500</name>
</gene>
<sequence>MLRPVNQNKPSTVPTIFHTIIIGAGQAGLAAGYFLKEAGEDFLILDAHERVGDSWRKRWEGLRLFSPQRYNALPGLTPPFGEWHLPSRLELADYLEDYARHFGLPVRNLCTCVRARIKNDSPETGERTWEVTTNDGTFLTRNLIVATGAYSTPTKPEAIADSFPADIRQLHSSEIRNVADIADAETDVLVVGAGASGQQLSRLLLDTGASVTLAGPTMGNLPRSFLGKDIYWWLYNTGVITLRTDKFPGKLLLNDGAGDVTVGEPPLPAAIRRIKTHIARYSEGSLRCKCEKTAPDPIEWPKSGKKGVVLWCTGYKNLYPWLPTEMMDEDGRPLLDSGRSEKYPEVTFIGQPNLLRPSSSLVGGVGRDAKALLSK</sequence>
<evidence type="ECO:0008006" key="4">
    <source>
        <dbReference type="Google" id="ProtNLM"/>
    </source>
</evidence>
<dbReference type="GO" id="GO:0050660">
    <property type="term" value="F:flavin adenine dinucleotide binding"/>
    <property type="evidence" value="ECO:0007669"/>
    <property type="project" value="TreeGrafter"/>
</dbReference>
<name>A0A5C7FXB3_9BACT</name>
<keyword evidence="1" id="KW-0560">Oxidoreductase</keyword>
<dbReference type="AlphaFoldDB" id="A0A5C7FXB3"/>
<keyword evidence="3" id="KW-1185">Reference proteome</keyword>
<organism evidence="2 3">
    <name type="scientific">Neolewinella aurantiaca</name>
    <dbReference type="NCBI Taxonomy" id="2602767"/>
    <lineage>
        <taxon>Bacteria</taxon>
        <taxon>Pseudomonadati</taxon>
        <taxon>Bacteroidota</taxon>
        <taxon>Saprospiria</taxon>
        <taxon>Saprospirales</taxon>
        <taxon>Lewinellaceae</taxon>
        <taxon>Neolewinella</taxon>
    </lineage>
</organism>
<dbReference type="SUPFAM" id="SSF51905">
    <property type="entry name" value="FAD/NAD(P)-binding domain"/>
    <property type="match status" value="1"/>
</dbReference>
<dbReference type="InterPro" id="IPR050982">
    <property type="entry name" value="Auxin_biosynth/cation_transpt"/>
</dbReference>
<dbReference type="InterPro" id="IPR036188">
    <property type="entry name" value="FAD/NAD-bd_sf"/>
</dbReference>
<proteinExistence type="predicted"/>
<dbReference type="EMBL" id="VOXD01000002">
    <property type="protein sequence ID" value="TXF91398.1"/>
    <property type="molecule type" value="Genomic_DNA"/>
</dbReference>
<reference evidence="2 3" key="1">
    <citation type="submission" date="2019-08" db="EMBL/GenBank/DDBJ databases">
        <title>Lewinella sp. strain SSH13 Genome sequencing and assembly.</title>
        <authorList>
            <person name="Kim I."/>
        </authorList>
    </citation>
    <scope>NUCLEOTIDE SEQUENCE [LARGE SCALE GENOMIC DNA]</scope>
    <source>
        <strain evidence="2 3">SSH13</strain>
    </source>
</reference>
<evidence type="ECO:0000256" key="1">
    <source>
        <dbReference type="ARBA" id="ARBA00023002"/>
    </source>
</evidence>
<evidence type="ECO:0000313" key="3">
    <source>
        <dbReference type="Proteomes" id="UP000321907"/>
    </source>
</evidence>
<comment type="caution">
    <text evidence="2">The sequence shown here is derived from an EMBL/GenBank/DDBJ whole genome shotgun (WGS) entry which is preliminary data.</text>
</comment>
<accession>A0A5C7FXB3</accession>
<dbReference type="PANTHER" id="PTHR43539">
    <property type="entry name" value="FLAVIN-BINDING MONOOXYGENASE-LIKE PROTEIN (AFU_ORTHOLOGUE AFUA_4G09220)"/>
    <property type="match status" value="1"/>
</dbReference>